<dbReference type="EMBL" id="CAJNIZ010048094">
    <property type="protein sequence ID" value="CAE7782018.1"/>
    <property type="molecule type" value="Genomic_DNA"/>
</dbReference>
<protein>
    <submittedName>
        <fullName evidence="2">Uncharacterized protein</fullName>
    </submittedName>
</protein>
<organism evidence="2 3">
    <name type="scientific">Symbiodinium pilosum</name>
    <name type="common">Dinoflagellate</name>
    <dbReference type="NCBI Taxonomy" id="2952"/>
    <lineage>
        <taxon>Eukaryota</taxon>
        <taxon>Sar</taxon>
        <taxon>Alveolata</taxon>
        <taxon>Dinophyceae</taxon>
        <taxon>Suessiales</taxon>
        <taxon>Symbiodiniaceae</taxon>
        <taxon>Symbiodinium</taxon>
    </lineage>
</organism>
<dbReference type="OrthoDB" id="430984at2759"/>
<proteinExistence type="predicted"/>
<evidence type="ECO:0000313" key="2">
    <source>
        <dbReference type="EMBL" id="CAE7782018.1"/>
    </source>
</evidence>
<name>A0A812YH08_SYMPI</name>
<comment type="caution">
    <text evidence="2">The sequence shown here is derived from an EMBL/GenBank/DDBJ whole genome shotgun (WGS) entry which is preliminary data.</text>
</comment>
<dbReference type="AlphaFoldDB" id="A0A812YH08"/>
<accession>A0A812YH08</accession>
<feature type="transmembrane region" description="Helical" evidence="1">
    <location>
        <begin position="70"/>
        <end position="89"/>
    </location>
</feature>
<keyword evidence="3" id="KW-1185">Reference proteome</keyword>
<keyword evidence="1" id="KW-0812">Transmembrane</keyword>
<gene>
    <name evidence="2" type="ORF">SPIL2461_LOCUS23259</name>
</gene>
<keyword evidence="1" id="KW-0472">Membrane</keyword>
<evidence type="ECO:0000313" key="3">
    <source>
        <dbReference type="Proteomes" id="UP000649617"/>
    </source>
</evidence>
<sequence>MDGALILSNEQAALVKQINAFLGINKAEIRGVWLSLEATMQIPRARGTSFQNYAFSQISYGRYCLLLWTYAARAAIAGWLLVAGVLWLARTTSITELMLNAVALNAILDVDEFLFSCLTPIKIQHVIQTLDPIQVKYSRRRSQCETVAHFTFISAVVLLAYFLLVGPLTDTMLEVKRELCGGNQSFVVTYNRDTQLTYGLVTNKAAARNDGQLSTSELAVKRHIDIRGEMTPGEVSDYILFAPSRRSFEEDRTRSMSGEASNWPFCIETKLLTEGALLNGDANLQPAAEVMLRNAGLALGYDLVSDCAQLSHMCDRPNAGLLRLVCGETCGCTDAVSSPFYKVPAQGCSQACLQDAEEKLANLTCENNETGRNWDTFWNTYETALTGYYGEEVTQTSLWYMVNATVQGMLSHGCGYLEVEPQDFVTGVNWCEGMPDLFKPLAQICPQTCGCDGFAAEELPSYCPPRCGA</sequence>
<keyword evidence="1" id="KW-1133">Transmembrane helix</keyword>
<evidence type="ECO:0000256" key="1">
    <source>
        <dbReference type="SAM" id="Phobius"/>
    </source>
</evidence>
<dbReference type="Proteomes" id="UP000649617">
    <property type="component" value="Unassembled WGS sequence"/>
</dbReference>
<reference evidence="2" key="1">
    <citation type="submission" date="2021-02" db="EMBL/GenBank/DDBJ databases">
        <authorList>
            <person name="Dougan E. K."/>
            <person name="Rhodes N."/>
            <person name="Thang M."/>
            <person name="Chan C."/>
        </authorList>
    </citation>
    <scope>NUCLEOTIDE SEQUENCE</scope>
</reference>
<feature type="transmembrane region" description="Helical" evidence="1">
    <location>
        <begin position="146"/>
        <end position="164"/>
    </location>
</feature>